<dbReference type="Gene3D" id="3.40.109.30">
    <property type="entry name" value="putative nitroreductase (tm1586), domain 2"/>
    <property type="match status" value="1"/>
</dbReference>
<name>A0A923LCG6_9FIRM</name>
<organism evidence="2 3">
    <name type="scientific">Anaerosacchariphilus hominis</name>
    <dbReference type="NCBI Taxonomy" id="2763017"/>
    <lineage>
        <taxon>Bacteria</taxon>
        <taxon>Bacillati</taxon>
        <taxon>Bacillota</taxon>
        <taxon>Clostridia</taxon>
        <taxon>Lachnospirales</taxon>
        <taxon>Lachnospiraceae</taxon>
        <taxon>Anaerosacchariphilus</taxon>
    </lineage>
</organism>
<proteinExistence type="predicted"/>
<feature type="domain" description="Putative nitroreductase TM1586" evidence="1">
    <location>
        <begin position="4"/>
        <end position="209"/>
    </location>
</feature>
<dbReference type="InterPro" id="IPR029478">
    <property type="entry name" value="TM1586_NiRdase"/>
</dbReference>
<dbReference type="Pfam" id="PF14512">
    <property type="entry name" value="TM1586_NiRdase"/>
    <property type="match status" value="1"/>
</dbReference>
<gene>
    <name evidence="2" type="ORF">H8S44_09335</name>
</gene>
<evidence type="ECO:0000259" key="1">
    <source>
        <dbReference type="Pfam" id="PF14512"/>
    </source>
</evidence>
<evidence type="ECO:0000313" key="2">
    <source>
        <dbReference type="EMBL" id="MBC5659974.1"/>
    </source>
</evidence>
<sequence>MDYYKQIFKRKSFHLFRDTGMITDQDIRELEDFIGTVKPLYIEIKTEVRIVPENETTCKRGGQFCLLFYSESKEGYLQNIGYLGEQIDLYLASKNIGALWFGIGRPKDVQINGLDFVIMISIAKMPEEKFRKDIFKSKRKPLQEIWRGSSLGVAEIARYAPSACNAQPWVVENTGKELMVYRFKQPGKRGIMPIDKVLYYNKIDMGIFLFILESCLEHEGYTYNRILYVDAEDDGVVQTLIAKYTYAICC</sequence>
<accession>A0A923LCG6</accession>
<evidence type="ECO:0000313" key="3">
    <source>
        <dbReference type="Proteomes" id="UP000649345"/>
    </source>
</evidence>
<dbReference type="Proteomes" id="UP000649345">
    <property type="component" value="Unassembled WGS sequence"/>
</dbReference>
<keyword evidence="3" id="KW-1185">Reference proteome</keyword>
<comment type="caution">
    <text evidence="2">The sequence shown here is derived from an EMBL/GenBank/DDBJ whole genome shotgun (WGS) entry which is preliminary data.</text>
</comment>
<dbReference type="GO" id="GO:0016491">
    <property type="term" value="F:oxidoreductase activity"/>
    <property type="evidence" value="ECO:0007669"/>
    <property type="project" value="InterPro"/>
</dbReference>
<dbReference type="EMBL" id="JACOOR010000005">
    <property type="protein sequence ID" value="MBC5659974.1"/>
    <property type="molecule type" value="Genomic_DNA"/>
</dbReference>
<dbReference type="AlphaFoldDB" id="A0A923LCG6"/>
<dbReference type="SUPFAM" id="SSF55469">
    <property type="entry name" value="FMN-dependent nitroreductase-like"/>
    <property type="match status" value="1"/>
</dbReference>
<dbReference type="RefSeq" id="WP_186873435.1">
    <property type="nucleotide sequence ID" value="NZ_JACOOR010000005.1"/>
</dbReference>
<reference evidence="2" key="1">
    <citation type="submission" date="2020-08" db="EMBL/GenBank/DDBJ databases">
        <title>Genome public.</title>
        <authorList>
            <person name="Liu C."/>
            <person name="Sun Q."/>
        </authorList>
    </citation>
    <scope>NUCLEOTIDE SEQUENCE</scope>
    <source>
        <strain evidence="2">NSJ-68</strain>
    </source>
</reference>
<dbReference type="InterPro" id="IPR000415">
    <property type="entry name" value="Nitroreductase-like"/>
</dbReference>
<dbReference type="Gene3D" id="3.40.109.10">
    <property type="entry name" value="NADH Oxidase"/>
    <property type="match status" value="1"/>
</dbReference>
<protein>
    <submittedName>
        <fullName evidence="2">Nitroreductase</fullName>
    </submittedName>
</protein>